<dbReference type="GO" id="GO:0005739">
    <property type="term" value="C:mitochondrion"/>
    <property type="evidence" value="ECO:0007669"/>
    <property type="project" value="TreeGrafter"/>
</dbReference>
<dbReference type="SUPFAM" id="SSF53254">
    <property type="entry name" value="Phosphoglycerate mutase-like"/>
    <property type="match status" value="1"/>
</dbReference>
<dbReference type="PANTHER" id="PTHR20935">
    <property type="entry name" value="PHOSPHOGLYCERATE MUTASE-RELATED"/>
    <property type="match status" value="1"/>
</dbReference>
<dbReference type="InterPro" id="IPR051021">
    <property type="entry name" value="Mito_Ser/Thr_phosphatase"/>
</dbReference>
<evidence type="ECO:0000256" key="2">
    <source>
        <dbReference type="ARBA" id="ARBA00022801"/>
    </source>
</evidence>
<gene>
    <name evidence="6" type="primary">pgam5</name>
    <name evidence="6" type="ORF">DPX39_110078500</name>
</gene>
<reference evidence="6 7" key="1">
    <citation type="submission" date="2018-09" db="EMBL/GenBank/DDBJ databases">
        <title>whole genome sequence of T. equiperdum IVM-t1 strain.</title>
        <authorList>
            <person name="Suganuma K."/>
        </authorList>
    </citation>
    <scope>NUCLEOTIDE SEQUENCE [LARGE SCALE GENOMIC DNA]</scope>
    <source>
        <strain evidence="6 7">IVM-t1</strain>
    </source>
</reference>
<dbReference type="InterPro" id="IPR029033">
    <property type="entry name" value="His_PPase_superfam"/>
</dbReference>
<dbReference type="AlphaFoldDB" id="A0A3L6KUF0"/>
<name>A0A3L6KUF0_9TRYP</name>
<accession>A0A3L6KUF0</accession>
<comment type="similarity">
    <text evidence="1">Belongs to the phosphoglycerate mutase family. BPG-dependent PGAM subfamily.</text>
</comment>
<evidence type="ECO:0000256" key="4">
    <source>
        <dbReference type="ARBA" id="ARBA00040722"/>
    </source>
</evidence>
<feature type="signal peptide" evidence="5">
    <location>
        <begin position="1"/>
        <end position="18"/>
    </location>
</feature>
<dbReference type="CDD" id="cd07067">
    <property type="entry name" value="HP_PGM_like"/>
    <property type="match status" value="1"/>
</dbReference>
<evidence type="ECO:0000256" key="1">
    <source>
        <dbReference type="ARBA" id="ARBA00006717"/>
    </source>
</evidence>
<dbReference type="GO" id="GO:0090141">
    <property type="term" value="P:positive regulation of mitochondrial fission"/>
    <property type="evidence" value="ECO:0007669"/>
    <property type="project" value="TreeGrafter"/>
</dbReference>
<comment type="caution">
    <text evidence="6">The sequence shown here is derived from an EMBL/GenBank/DDBJ whole genome shotgun (WGS) entry which is preliminary data.</text>
</comment>
<protein>
    <recommendedName>
        <fullName evidence="3">Serine/threonine-protein phosphatase PGAM5, mitochondrial</fullName>
    </recommendedName>
    <alternativeName>
        <fullName evidence="4">Serine/threonine-protein phosphatase Pgam5, mitochondrial</fullName>
    </alternativeName>
</protein>
<feature type="chain" id="PRO_5017976199" description="Serine/threonine-protein phosphatase PGAM5, mitochondrial" evidence="5">
    <location>
        <begin position="19"/>
        <end position="304"/>
    </location>
</feature>
<evidence type="ECO:0000313" key="6">
    <source>
        <dbReference type="EMBL" id="RHW68039.1"/>
    </source>
</evidence>
<keyword evidence="5" id="KW-0732">Signal</keyword>
<dbReference type="Gene3D" id="3.40.50.1240">
    <property type="entry name" value="Phosphoglycerate mutase-like"/>
    <property type="match status" value="1"/>
</dbReference>
<organism evidence="6 7">
    <name type="scientific">Trypanosoma brucei equiperdum</name>
    <dbReference type="NCBI Taxonomy" id="630700"/>
    <lineage>
        <taxon>Eukaryota</taxon>
        <taxon>Discoba</taxon>
        <taxon>Euglenozoa</taxon>
        <taxon>Kinetoplastea</taxon>
        <taxon>Metakinetoplastina</taxon>
        <taxon>Trypanosomatida</taxon>
        <taxon>Trypanosomatidae</taxon>
        <taxon>Trypanosoma</taxon>
    </lineage>
</organism>
<dbReference type="EMBL" id="QSBY01000011">
    <property type="protein sequence ID" value="RHW68039.1"/>
    <property type="molecule type" value="Genomic_DNA"/>
</dbReference>
<dbReference type="Proteomes" id="UP000266743">
    <property type="component" value="Chromosome 11"/>
</dbReference>
<dbReference type="GO" id="GO:0004722">
    <property type="term" value="F:protein serine/threonine phosphatase activity"/>
    <property type="evidence" value="ECO:0007669"/>
    <property type="project" value="TreeGrafter"/>
</dbReference>
<proteinExistence type="inferred from homology"/>
<sequence>MTVLSRVLLGAAVGSVSAAFNIAWCDSSLQSGSVLSVNSLLPVDEIIRADGKNASLKSWGVPWVEDWDCLEAKDGAAGKSSGHKRQLILIRHGQYQNEKSSDDRQRTLTQLGEEQARLTGRYLWQAFQQKRLVKELGSEPALGVDNFMGGLLRFHEPKEIYVSDMTRAQQTVKLITEAFPYHIRARVKTDPILRERYPCDPQPPHKHRSAAHSDMLAVEEVFKKYFHRPLKDESSVEVIVGHANVIRYLVCRALQLPPEAWLRISLPHCSITSLVIGANGHVSLSSLGSAGHLPVDMVTTHNVP</sequence>
<dbReference type="Pfam" id="PF00300">
    <property type="entry name" value="His_Phos_1"/>
    <property type="match status" value="1"/>
</dbReference>
<dbReference type="PANTHER" id="PTHR20935:SF0">
    <property type="entry name" value="SERINE_THREONINE-PROTEIN PHOSPHATASE PGAM5, MITOCHONDRIAL"/>
    <property type="match status" value="1"/>
</dbReference>
<keyword evidence="2" id="KW-0378">Hydrolase</keyword>
<dbReference type="InterPro" id="IPR013078">
    <property type="entry name" value="His_Pase_superF_clade-1"/>
</dbReference>
<evidence type="ECO:0000256" key="3">
    <source>
        <dbReference type="ARBA" id="ARBA00039765"/>
    </source>
</evidence>
<dbReference type="SMART" id="SM00855">
    <property type="entry name" value="PGAM"/>
    <property type="match status" value="1"/>
</dbReference>
<evidence type="ECO:0000313" key="7">
    <source>
        <dbReference type="Proteomes" id="UP000266743"/>
    </source>
</evidence>
<evidence type="ECO:0000256" key="5">
    <source>
        <dbReference type="SAM" id="SignalP"/>
    </source>
</evidence>